<dbReference type="RefSeq" id="WP_090265746.1">
    <property type="nucleotide sequence ID" value="NZ_FNDS01000009.1"/>
</dbReference>
<evidence type="ECO:0008006" key="4">
    <source>
        <dbReference type="Google" id="ProtNLM"/>
    </source>
</evidence>
<accession>A0A1G8KL06</accession>
<proteinExistence type="predicted"/>
<feature type="signal peptide" evidence="1">
    <location>
        <begin position="1"/>
        <end position="23"/>
    </location>
</feature>
<dbReference type="Proteomes" id="UP000199636">
    <property type="component" value="Unassembled WGS sequence"/>
</dbReference>
<dbReference type="EMBL" id="FNDS01000009">
    <property type="protein sequence ID" value="SDI44078.1"/>
    <property type="molecule type" value="Genomic_DNA"/>
</dbReference>
<dbReference type="STRING" id="428992.SAMN05216272_109109"/>
<gene>
    <name evidence="2" type="ORF">SAMN05216272_109109</name>
</gene>
<protein>
    <recommendedName>
        <fullName evidence="4">Secreted protein</fullName>
    </recommendedName>
</protein>
<reference evidence="3" key="1">
    <citation type="submission" date="2016-10" db="EMBL/GenBank/DDBJ databases">
        <authorList>
            <person name="Varghese N."/>
            <person name="Submissions S."/>
        </authorList>
    </citation>
    <scope>NUCLEOTIDE SEQUENCE [LARGE SCALE GENOMIC DNA]</scope>
    <source>
        <strain evidence="3">CCM 7469</strain>
    </source>
</reference>
<evidence type="ECO:0000313" key="3">
    <source>
        <dbReference type="Proteomes" id="UP000199636"/>
    </source>
</evidence>
<dbReference type="AlphaFoldDB" id="A0A1G8KL06"/>
<name>A0A1G8KL06_9PSED</name>
<sequence>MKLEITRSLLLLGALGIATLAAAAWHEPSPGVIDSPSHLANCRVPPNVQAKQAARPDHDLLLFLFGLSQGGIAPR</sequence>
<keyword evidence="3" id="KW-1185">Reference proteome</keyword>
<keyword evidence="1" id="KW-0732">Signal</keyword>
<organism evidence="2 3">
    <name type="scientific">Pseudomonas panipatensis</name>
    <dbReference type="NCBI Taxonomy" id="428992"/>
    <lineage>
        <taxon>Bacteria</taxon>
        <taxon>Pseudomonadati</taxon>
        <taxon>Pseudomonadota</taxon>
        <taxon>Gammaproteobacteria</taxon>
        <taxon>Pseudomonadales</taxon>
        <taxon>Pseudomonadaceae</taxon>
        <taxon>Pseudomonas</taxon>
    </lineage>
</organism>
<evidence type="ECO:0000313" key="2">
    <source>
        <dbReference type="EMBL" id="SDI44078.1"/>
    </source>
</evidence>
<dbReference type="OrthoDB" id="7017559at2"/>
<evidence type="ECO:0000256" key="1">
    <source>
        <dbReference type="SAM" id="SignalP"/>
    </source>
</evidence>
<feature type="chain" id="PRO_5011707157" description="Secreted protein" evidence="1">
    <location>
        <begin position="24"/>
        <end position="75"/>
    </location>
</feature>